<dbReference type="HOGENOM" id="CLU_045011_13_3_3"/>
<dbReference type="Pfam" id="PF13419">
    <property type="entry name" value="HAD_2"/>
    <property type="match status" value="1"/>
</dbReference>
<dbReference type="OrthoDB" id="9797743at2"/>
<dbReference type="EMBL" id="CP003653">
    <property type="protein sequence ID" value="AFZ36645.1"/>
    <property type="molecule type" value="Genomic_DNA"/>
</dbReference>
<dbReference type="PANTHER" id="PTHR46193:SF21">
    <property type="entry name" value="SLL1138 PROTEIN"/>
    <property type="match status" value="1"/>
</dbReference>
<dbReference type="RefSeq" id="WP_015194310.1">
    <property type="nucleotide sequence ID" value="NC_019748.1"/>
</dbReference>
<evidence type="ECO:0000313" key="5">
    <source>
        <dbReference type="EMBL" id="AFZ36645.1"/>
    </source>
</evidence>
<dbReference type="STRING" id="111780.Sta7437_3134"/>
<keyword evidence="4" id="KW-0460">Magnesium</keyword>
<dbReference type="Proteomes" id="UP000010473">
    <property type="component" value="Chromosome"/>
</dbReference>
<comment type="similarity">
    <text evidence="2">Belongs to the HAD-like hydrolase superfamily. CbbY/CbbZ/Gph/YieH family.</text>
</comment>
<dbReference type="InterPro" id="IPR036412">
    <property type="entry name" value="HAD-like_sf"/>
</dbReference>
<dbReference type="Gene3D" id="1.10.150.240">
    <property type="entry name" value="Putative phosphatase, domain 2"/>
    <property type="match status" value="1"/>
</dbReference>
<name>K9XVM7_STAC7</name>
<sequence length="233" mass="26321">MTLKAILFDFNGVIINDEAIHQELINHILLGENLRPEESEYREICLGRSDRICLKNILVHRGRFVTDEYIDKLVANKSLAYQEKLTQLETLPIYPEITEFLAQIQQRGLIIGLVTGALKAEVQLVLQRAKIESYFSVIVAGDDINQSKPEPDGYLLAVQLINQNNHNLNLQPSECLAIEDTYAGIEAAKKAGIQVVGIANTHPFHMLQRKANWTVDYLSDLELDRINQVCLSL</sequence>
<dbReference type="SFLD" id="SFLDS00003">
    <property type="entry name" value="Haloacid_Dehalogenase"/>
    <property type="match status" value="1"/>
</dbReference>
<proteinExistence type="inferred from homology"/>
<dbReference type="AlphaFoldDB" id="K9XVM7"/>
<evidence type="ECO:0000256" key="2">
    <source>
        <dbReference type="ARBA" id="ARBA00006171"/>
    </source>
</evidence>
<evidence type="ECO:0000313" key="6">
    <source>
        <dbReference type="Proteomes" id="UP000010473"/>
    </source>
</evidence>
<organism evidence="5 6">
    <name type="scientific">Stanieria cyanosphaera (strain ATCC 29371 / PCC 7437)</name>
    <dbReference type="NCBI Taxonomy" id="111780"/>
    <lineage>
        <taxon>Bacteria</taxon>
        <taxon>Bacillati</taxon>
        <taxon>Cyanobacteriota</taxon>
        <taxon>Cyanophyceae</taxon>
        <taxon>Pleurocapsales</taxon>
        <taxon>Dermocarpellaceae</taxon>
        <taxon>Stanieria</taxon>
    </lineage>
</organism>
<dbReference type="PATRIC" id="fig|111780.3.peg.3253"/>
<keyword evidence="3" id="KW-0479">Metal-binding</keyword>
<dbReference type="GO" id="GO:0046872">
    <property type="term" value="F:metal ion binding"/>
    <property type="evidence" value="ECO:0007669"/>
    <property type="project" value="UniProtKB-KW"/>
</dbReference>
<dbReference type="eggNOG" id="COG0637">
    <property type="taxonomic scope" value="Bacteria"/>
</dbReference>
<protein>
    <submittedName>
        <fullName evidence="5">HAD-superfamily hydrolase, subfamily IA, variant 3</fullName>
    </submittedName>
</protein>
<dbReference type="GO" id="GO:0016787">
    <property type="term" value="F:hydrolase activity"/>
    <property type="evidence" value="ECO:0007669"/>
    <property type="project" value="UniProtKB-KW"/>
</dbReference>
<dbReference type="InterPro" id="IPR023198">
    <property type="entry name" value="PGP-like_dom2"/>
</dbReference>
<gene>
    <name evidence="5" type="ordered locus">Sta7437_3134</name>
</gene>
<evidence type="ECO:0000256" key="3">
    <source>
        <dbReference type="ARBA" id="ARBA00022723"/>
    </source>
</evidence>
<keyword evidence="5" id="KW-0378">Hydrolase</keyword>
<dbReference type="InterPro" id="IPR006439">
    <property type="entry name" value="HAD-SF_hydro_IA"/>
</dbReference>
<dbReference type="Gene3D" id="3.40.50.1000">
    <property type="entry name" value="HAD superfamily/HAD-like"/>
    <property type="match status" value="1"/>
</dbReference>
<dbReference type="InterPro" id="IPR023214">
    <property type="entry name" value="HAD_sf"/>
</dbReference>
<dbReference type="InterPro" id="IPR051600">
    <property type="entry name" value="Beta-PGM-like"/>
</dbReference>
<reference evidence="6" key="1">
    <citation type="journal article" date="2013" name="Proc. Natl. Acad. Sci. U.S.A.">
        <title>Improving the coverage of the cyanobacterial phylum using diversity-driven genome sequencing.</title>
        <authorList>
            <person name="Shih P.M."/>
            <person name="Wu D."/>
            <person name="Latifi A."/>
            <person name="Axen S.D."/>
            <person name="Fewer D.P."/>
            <person name="Talla E."/>
            <person name="Calteau A."/>
            <person name="Cai F."/>
            <person name="Tandeau de Marsac N."/>
            <person name="Rippka R."/>
            <person name="Herdman M."/>
            <person name="Sivonen K."/>
            <person name="Coursin T."/>
            <person name="Laurent T."/>
            <person name="Goodwin L."/>
            <person name="Nolan M."/>
            <person name="Davenport K.W."/>
            <person name="Han C.S."/>
            <person name="Rubin E.M."/>
            <person name="Eisen J.A."/>
            <person name="Woyke T."/>
            <person name="Gugger M."/>
            <person name="Kerfeld C.A."/>
        </authorList>
    </citation>
    <scope>NUCLEOTIDE SEQUENCE [LARGE SCALE GENOMIC DNA]</scope>
    <source>
        <strain evidence="6">ATCC 29371 / PCC 7437</strain>
    </source>
</reference>
<dbReference type="SFLD" id="SFLDG01129">
    <property type="entry name" value="C1.5:_HAD__Beta-PGM__Phosphata"/>
    <property type="match status" value="1"/>
</dbReference>
<comment type="cofactor">
    <cofactor evidence="1">
        <name>Mg(2+)</name>
        <dbReference type="ChEBI" id="CHEBI:18420"/>
    </cofactor>
</comment>
<dbReference type="SUPFAM" id="SSF56784">
    <property type="entry name" value="HAD-like"/>
    <property type="match status" value="1"/>
</dbReference>
<accession>K9XVM7</accession>
<dbReference type="PRINTS" id="PR00413">
    <property type="entry name" value="HADHALOGNASE"/>
</dbReference>
<dbReference type="SFLD" id="SFLDG01135">
    <property type="entry name" value="C1.5.6:_HAD__Beta-PGM__Phospha"/>
    <property type="match status" value="1"/>
</dbReference>
<dbReference type="CDD" id="cd07505">
    <property type="entry name" value="HAD_BPGM-like"/>
    <property type="match status" value="1"/>
</dbReference>
<evidence type="ECO:0000256" key="4">
    <source>
        <dbReference type="ARBA" id="ARBA00022842"/>
    </source>
</evidence>
<dbReference type="PANTHER" id="PTHR46193">
    <property type="entry name" value="6-PHOSPHOGLUCONATE PHOSPHATASE"/>
    <property type="match status" value="1"/>
</dbReference>
<dbReference type="NCBIfam" id="TIGR01509">
    <property type="entry name" value="HAD-SF-IA-v3"/>
    <property type="match status" value="1"/>
</dbReference>
<dbReference type="KEGG" id="scs:Sta7437_3134"/>
<dbReference type="InterPro" id="IPR041492">
    <property type="entry name" value="HAD_2"/>
</dbReference>
<evidence type="ECO:0000256" key="1">
    <source>
        <dbReference type="ARBA" id="ARBA00001946"/>
    </source>
</evidence>
<keyword evidence="6" id="KW-1185">Reference proteome</keyword>